<dbReference type="InterPro" id="IPR003673">
    <property type="entry name" value="CoA-Trfase_fam_III"/>
</dbReference>
<dbReference type="PANTHER" id="PTHR48207">
    <property type="entry name" value="SUCCINATE--HYDROXYMETHYLGLUTARATE COA-TRANSFERASE"/>
    <property type="match status" value="1"/>
</dbReference>
<dbReference type="RefSeq" id="WP_330795222.1">
    <property type="nucleotide sequence ID" value="NZ_JAZEWV010000009.1"/>
</dbReference>
<dbReference type="Proteomes" id="UP001344658">
    <property type="component" value="Unassembled WGS sequence"/>
</dbReference>
<dbReference type="Gene3D" id="3.30.1540.10">
    <property type="entry name" value="formyl-coa transferase, domain 3"/>
    <property type="match status" value="1"/>
</dbReference>
<dbReference type="InterPro" id="IPR023606">
    <property type="entry name" value="CoA-Trfase_III_dom_1_sf"/>
</dbReference>
<gene>
    <name evidence="3" type="ORF">V2S66_14095</name>
</gene>
<sequence>MSESDPDRNGPLDGRLVIDLSHALAGPHAAMMLGDLGARVIKVELPDGGDETRGWGPPFVGPPQAPESTYFLSCNRNKESVTADLAGEEGRDLLRRLVRRADVLVENFRPGSLDRLGLSPKQLRAWNPGLIVLSISGFGHDGPHGDRAGYDQIAQGEAGLMSLTGAPGSPTKVGTPVADLLAGIFGVVGVLAALLERGTSGRGQIVRTSLLSSVVGIHSFQGTRWTVAGQLPEGSGNQHPSIAPYGLFPCSDGHIQVAAGSEPLWRSVAAVTGLDPRDPRYAANADRVRNHAALTADLEAVFARDTCAAWSSRLDEAGVPVGRVRALDEVYAWEQTRQQGLVIEVGHPVLGPITLPGPPWRFEDGDAGRDRHTAPPTLGQHDASVRAWLAQAEADDAQADDAEAHAAEADGGEAESDRIAAGHGAADDPGR</sequence>
<reference evidence="3 4" key="1">
    <citation type="submission" date="2023-12" db="EMBL/GenBank/DDBJ databases">
        <title>Streptomyces sp. V4-01.</title>
        <authorList>
            <person name="Somphong A."/>
            <person name="Phongsopitanun W."/>
        </authorList>
    </citation>
    <scope>NUCLEOTIDE SEQUENCE [LARGE SCALE GENOMIC DNA]</scope>
    <source>
        <strain evidence="3 4">V4-01</strain>
    </source>
</reference>
<dbReference type="Pfam" id="PF02515">
    <property type="entry name" value="CoA_transf_3"/>
    <property type="match status" value="1"/>
</dbReference>
<accession>A0ABU7PBA9</accession>
<comment type="caution">
    <text evidence="3">The sequence shown here is derived from an EMBL/GenBank/DDBJ whole genome shotgun (WGS) entry which is preliminary data.</text>
</comment>
<feature type="compositionally biased region" description="Basic and acidic residues" evidence="2">
    <location>
        <begin position="415"/>
        <end position="431"/>
    </location>
</feature>
<dbReference type="SUPFAM" id="SSF89796">
    <property type="entry name" value="CoA-transferase family III (CaiB/BaiF)"/>
    <property type="match status" value="1"/>
</dbReference>
<proteinExistence type="predicted"/>
<evidence type="ECO:0000313" key="3">
    <source>
        <dbReference type="EMBL" id="MEE4543096.1"/>
    </source>
</evidence>
<dbReference type="PANTHER" id="PTHR48207:SF3">
    <property type="entry name" value="SUCCINATE--HYDROXYMETHYLGLUTARATE COA-TRANSFERASE"/>
    <property type="match status" value="1"/>
</dbReference>
<keyword evidence="1 3" id="KW-0808">Transferase</keyword>
<evidence type="ECO:0000256" key="2">
    <source>
        <dbReference type="SAM" id="MobiDB-lite"/>
    </source>
</evidence>
<dbReference type="Gene3D" id="3.40.50.10540">
    <property type="entry name" value="Crotonobetainyl-coa:carnitine coa-transferase, domain 1"/>
    <property type="match status" value="1"/>
</dbReference>
<dbReference type="EC" id="2.8.3.-" evidence="3"/>
<name>A0ABU7PBA9_9ACTN</name>
<evidence type="ECO:0000256" key="1">
    <source>
        <dbReference type="ARBA" id="ARBA00022679"/>
    </source>
</evidence>
<protein>
    <submittedName>
        <fullName evidence="3">CoA transferase</fullName>
        <ecNumber evidence="3">2.8.3.-</ecNumber>
    </submittedName>
</protein>
<keyword evidence="4" id="KW-1185">Reference proteome</keyword>
<evidence type="ECO:0000313" key="4">
    <source>
        <dbReference type="Proteomes" id="UP001344658"/>
    </source>
</evidence>
<dbReference type="InterPro" id="IPR050483">
    <property type="entry name" value="CoA-transferase_III_domain"/>
</dbReference>
<dbReference type="EMBL" id="JAZEWV010000009">
    <property type="protein sequence ID" value="MEE4543096.1"/>
    <property type="molecule type" value="Genomic_DNA"/>
</dbReference>
<dbReference type="GO" id="GO:0016740">
    <property type="term" value="F:transferase activity"/>
    <property type="evidence" value="ECO:0007669"/>
    <property type="project" value="UniProtKB-KW"/>
</dbReference>
<feature type="region of interest" description="Disordered" evidence="2">
    <location>
        <begin position="393"/>
        <end position="431"/>
    </location>
</feature>
<dbReference type="InterPro" id="IPR044855">
    <property type="entry name" value="CoA-Trfase_III_dom3_sf"/>
</dbReference>
<organism evidence="3 4">
    <name type="scientific">Actinacidiphila polyblastidii</name>
    <dbReference type="NCBI Taxonomy" id="3110430"/>
    <lineage>
        <taxon>Bacteria</taxon>
        <taxon>Bacillati</taxon>
        <taxon>Actinomycetota</taxon>
        <taxon>Actinomycetes</taxon>
        <taxon>Kitasatosporales</taxon>
        <taxon>Streptomycetaceae</taxon>
        <taxon>Actinacidiphila</taxon>
    </lineage>
</organism>